<dbReference type="SMART" id="SM00331">
    <property type="entry name" value="PP2C_SIG"/>
    <property type="match status" value="1"/>
</dbReference>
<dbReference type="SUPFAM" id="SSF81606">
    <property type="entry name" value="PP2C-like"/>
    <property type="match status" value="1"/>
</dbReference>
<reference evidence="2 3" key="1">
    <citation type="submission" date="2019-07" db="EMBL/GenBank/DDBJ databases">
        <title>Whole genome shotgun sequence of Cellulomonas soli NBRC 109434.</title>
        <authorList>
            <person name="Hosoyama A."/>
            <person name="Uohara A."/>
            <person name="Ohji S."/>
            <person name="Ichikawa N."/>
        </authorList>
    </citation>
    <scope>NUCLEOTIDE SEQUENCE [LARGE SCALE GENOMIC DNA]</scope>
    <source>
        <strain evidence="2 3">NBRC 109434</strain>
    </source>
</reference>
<name>A0A512P9B2_9CELL</name>
<evidence type="ECO:0000259" key="1">
    <source>
        <dbReference type="PROSITE" id="PS51746"/>
    </source>
</evidence>
<evidence type="ECO:0000313" key="2">
    <source>
        <dbReference type="EMBL" id="GEP67780.1"/>
    </source>
</evidence>
<sequence length="258" mass="27047">MTAAPVPPSGVGVPHVRVRCGAATATALRETNEDSYFAADGLYVVADGMGGHEAGEVASRTAVDVLSASLVGRTPHLADVVAVVREANARVRDLATGWHRPPGTTVTGVVLTVWQRMPCWIVLNVGDSRTYRMIGGVLEQVTQDHSEVAELVASGAVAPEQALRHPRRNIVTRVLGGVDDEVEPDVLLFPVSSGDRMVVCSDGLSDVLTEARIEAELRLEADPQRAADRLVAAVLAAGGSDNVTVLVVDAAIDPLLVA</sequence>
<dbReference type="SMART" id="SM00332">
    <property type="entry name" value="PP2Cc"/>
    <property type="match status" value="1"/>
</dbReference>
<dbReference type="PANTHER" id="PTHR47992">
    <property type="entry name" value="PROTEIN PHOSPHATASE"/>
    <property type="match status" value="1"/>
</dbReference>
<dbReference type="RefSeq" id="WP_146951512.1">
    <property type="nucleotide sequence ID" value="NZ_BAABBJ010000005.1"/>
</dbReference>
<gene>
    <name evidence="2" type="ORF">CSO01_04950</name>
</gene>
<protein>
    <submittedName>
        <fullName evidence="2">Serine/threonine protein phosphatase</fullName>
    </submittedName>
</protein>
<keyword evidence="3" id="KW-1185">Reference proteome</keyword>
<evidence type="ECO:0000313" key="3">
    <source>
        <dbReference type="Proteomes" id="UP000321798"/>
    </source>
</evidence>
<dbReference type="OrthoDB" id="9801841at2"/>
<feature type="domain" description="PPM-type phosphatase" evidence="1">
    <location>
        <begin position="19"/>
        <end position="250"/>
    </location>
</feature>
<dbReference type="GO" id="GO:0004722">
    <property type="term" value="F:protein serine/threonine phosphatase activity"/>
    <property type="evidence" value="ECO:0007669"/>
    <property type="project" value="InterPro"/>
</dbReference>
<comment type="caution">
    <text evidence="2">The sequence shown here is derived from an EMBL/GenBank/DDBJ whole genome shotgun (WGS) entry which is preliminary data.</text>
</comment>
<dbReference type="InterPro" id="IPR036457">
    <property type="entry name" value="PPM-type-like_dom_sf"/>
</dbReference>
<dbReference type="CDD" id="cd00143">
    <property type="entry name" value="PP2Cc"/>
    <property type="match status" value="1"/>
</dbReference>
<dbReference type="EMBL" id="BKAL01000001">
    <property type="protein sequence ID" value="GEP67780.1"/>
    <property type="molecule type" value="Genomic_DNA"/>
</dbReference>
<dbReference type="AlphaFoldDB" id="A0A512P9B2"/>
<dbReference type="InterPro" id="IPR015655">
    <property type="entry name" value="PP2C"/>
</dbReference>
<dbReference type="InterPro" id="IPR001932">
    <property type="entry name" value="PPM-type_phosphatase-like_dom"/>
</dbReference>
<dbReference type="PROSITE" id="PS51746">
    <property type="entry name" value="PPM_2"/>
    <property type="match status" value="1"/>
</dbReference>
<dbReference type="Proteomes" id="UP000321798">
    <property type="component" value="Unassembled WGS sequence"/>
</dbReference>
<dbReference type="Gene3D" id="3.60.40.10">
    <property type="entry name" value="PPM-type phosphatase domain"/>
    <property type="match status" value="1"/>
</dbReference>
<accession>A0A512P9B2</accession>
<proteinExistence type="predicted"/>
<dbReference type="Pfam" id="PF13672">
    <property type="entry name" value="PP2C_2"/>
    <property type="match status" value="1"/>
</dbReference>
<organism evidence="2 3">
    <name type="scientific">Cellulomonas soli</name>
    <dbReference type="NCBI Taxonomy" id="931535"/>
    <lineage>
        <taxon>Bacteria</taxon>
        <taxon>Bacillati</taxon>
        <taxon>Actinomycetota</taxon>
        <taxon>Actinomycetes</taxon>
        <taxon>Micrococcales</taxon>
        <taxon>Cellulomonadaceae</taxon>
        <taxon>Cellulomonas</taxon>
    </lineage>
</organism>